<dbReference type="Proteomes" id="UP000749646">
    <property type="component" value="Unassembled WGS sequence"/>
</dbReference>
<keyword evidence="2" id="KW-1185">Reference proteome</keyword>
<evidence type="ECO:0000313" key="2">
    <source>
        <dbReference type="Proteomes" id="UP000749646"/>
    </source>
</evidence>
<protein>
    <submittedName>
        <fullName evidence="1">Uncharacterized protein</fullName>
    </submittedName>
</protein>
<reference evidence="1" key="1">
    <citation type="journal article" date="2020" name="Fungal Divers.">
        <title>Resolving the Mortierellaceae phylogeny through synthesis of multi-gene phylogenetics and phylogenomics.</title>
        <authorList>
            <person name="Vandepol N."/>
            <person name="Liber J."/>
            <person name="Desiro A."/>
            <person name="Na H."/>
            <person name="Kennedy M."/>
            <person name="Barry K."/>
            <person name="Grigoriev I.V."/>
            <person name="Miller A.N."/>
            <person name="O'Donnell K."/>
            <person name="Stajich J.E."/>
            <person name="Bonito G."/>
        </authorList>
    </citation>
    <scope>NUCLEOTIDE SEQUENCE</scope>
    <source>
        <strain evidence="1">MES-2147</strain>
    </source>
</reference>
<dbReference type="EMBL" id="JAAAHW010000305">
    <property type="protein sequence ID" value="KAG0003959.1"/>
    <property type="molecule type" value="Genomic_DNA"/>
</dbReference>
<gene>
    <name evidence="1" type="ORF">BGZ65_001155</name>
</gene>
<name>A0A9P6MJ42_9FUNG</name>
<comment type="caution">
    <text evidence="1">The sequence shown here is derived from an EMBL/GenBank/DDBJ whole genome shotgun (WGS) entry which is preliminary data.</text>
</comment>
<proteinExistence type="predicted"/>
<dbReference type="OrthoDB" id="529273at2759"/>
<accession>A0A9P6MJ42</accession>
<sequence length="134" mass="15303">MLTRRPRPVVLSIEIMERVSKQFEKIPLVLGFPQSMMKRTKRRRHHRAYVKETPEAQALADEELGILIGAEFPVPLIQKYGEATGQHKLCASPPKLSTSEGVKHAALTTVRVYWIGMWQVKTPHSIDNIDLLYT</sequence>
<organism evidence="1 2">
    <name type="scientific">Modicella reniformis</name>
    <dbReference type="NCBI Taxonomy" id="1440133"/>
    <lineage>
        <taxon>Eukaryota</taxon>
        <taxon>Fungi</taxon>
        <taxon>Fungi incertae sedis</taxon>
        <taxon>Mucoromycota</taxon>
        <taxon>Mortierellomycotina</taxon>
        <taxon>Mortierellomycetes</taxon>
        <taxon>Mortierellales</taxon>
        <taxon>Mortierellaceae</taxon>
        <taxon>Modicella</taxon>
    </lineage>
</organism>
<evidence type="ECO:0000313" key="1">
    <source>
        <dbReference type="EMBL" id="KAG0003959.1"/>
    </source>
</evidence>
<dbReference type="AlphaFoldDB" id="A0A9P6MJ42"/>